<dbReference type="PROSITE" id="PS50943">
    <property type="entry name" value="HTH_CROC1"/>
    <property type="match status" value="1"/>
</dbReference>
<dbReference type="PANTHER" id="PTHR35010:SF4">
    <property type="entry name" value="BLL5781 PROTEIN"/>
    <property type="match status" value="1"/>
</dbReference>
<evidence type="ECO:0000313" key="2">
    <source>
        <dbReference type="EMBL" id="GAA4283255.1"/>
    </source>
</evidence>
<evidence type="ECO:0000313" key="3">
    <source>
        <dbReference type="Proteomes" id="UP001501586"/>
    </source>
</evidence>
<feature type="domain" description="HTH cro/C1-type" evidence="1">
    <location>
        <begin position="15"/>
        <end position="69"/>
    </location>
</feature>
<dbReference type="CDD" id="cd00093">
    <property type="entry name" value="HTH_XRE"/>
    <property type="match status" value="1"/>
</dbReference>
<reference evidence="3" key="1">
    <citation type="journal article" date="2019" name="Int. J. Syst. Evol. Microbiol.">
        <title>The Global Catalogue of Microorganisms (GCM) 10K type strain sequencing project: providing services to taxonomists for standard genome sequencing and annotation.</title>
        <authorList>
            <consortium name="The Broad Institute Genomics Platform"/>
            <consortium name="The Broad Institute Genome Sequencing Center for Infectious Disease"/>
            <person name="Wu L."/>
            <person name="Ma J."/>
        </authorList>
    </citation>
    <scope>NUCLEOTIDE SEQUENCE [LARGE SCALE GENOMIC DNA]</scope>
    <source>
        <strain evidence="3">JCM 17458</strain>
    </source>
</reference>
<dbReference type="RefSeq" id="WP_236865625.1">
    <property type="nucleotide sequence ID" value="NZ_BAABAZ010000004.1"/>
</dbReference>
<dbReference type="PANTHER" id="PTHR35010">
    <property type="entry name" value="BLL4672 PROTEIN-RELATED"/>
    <property type="match status" value="1"/>
</dbReference>
<dbReference type="Proteomes" id="UP001501586">
    <property type="component" value="Unassembled WGS sequence"/>
</dbReference>
<dbReference type="Pfam" id="PF17765">
    <property type="entry name" value="MLTR_LBD"/>
    <property type="match status" value="1"/>
</dbReference>
<gene>
    <name evidence="2" type="ORF">GCM10022261_07860</name>
</gene>
<dbReference type="SUPFAM" id="SSF47413">
    <property type="entry name" value="lambda repressor-like DNA-binding domains"/>
    <property type="match status" value="1"/>
</dbReference>
<sequence>MTTQPARTSDVGGLLRTWRQRRRLTQLELANSSQVSTRHLSFIENGRAQPTKQMLLHLAEHLDIPLRERNGVLLAGGYAPAYPEHALTETPMAVISGAINRVLDAHDPFPAVVVDRRWDLVASNTAAGLLLEGVADHLLEPPINVIRASLHPEGMAGRILNLAEWRGHLLAQLGRQAQATGDPGLAALLEEFAALPGDVEVPDGPHELVIPLRCTVRGHELSLISMTTVFGTPLEVTVSELAIEAFYPADARTAQTLRVLGENEPPAAR</sequence>
<accession>A0ABP8EH39</accession>
<dbReference type="InterPro" id="IPR001387">
    <property type="entry name" value="Cro/C1-type_HTH"/>
</dbReference>
<dbReference type="EMBL" id="BAABAZ010000004">
    <property type="protein sequence ID" value="GAA4283255.1"/>
    <property type="molecule type" value="Genomic_DNA"/>
</dbReference>
<dbReference type="InterPro" id="IPR010982">
    <property type="entry name" value="Lambda_DNA-bd_dom_sf"/>
</dbReference>
<protein>
    <submittedName>
        <fullName evidence="2">Helix-turn-helix transcriptional regulator</fullName>
    </submittedName>
</protein>
<name>A0ABP8EH39_9MICO</name>
<dbReference type="Pfam" id="PF01381">
    <property type="entry name" value="HTH_3"/>
    <property type="match status" value="1"/>
</dbReference>
<comment type="caution">
    <text evidence="2">The sequence shown here is derived from an EMBL/GenBank/DDBJ whole genome shotgun (WGS) entry which is preliminary data.</text>
</comment>
<evidence type="ECO:0000259" key="1">
    <source>
        <dbReference type="PROSITE" id="PS50943"/>
    </source>
</evidence>
<dbReference type="SMART" id="SM00530">
    <property type="entry name" value="HTH_XRE"/>
    <property type="match status" value="1"/>
</dbReference>
<organism evidence="2 3">
    <name type="scientific">Brevibacterium daeguense</name>
    <dbReference type="NCBI Taxonomy" id="909936"/>
    <lineage>
        <taxon>Bacteria</taxon>
        <taxon>Bacillati</taxon>
        <taxon>Actinomycetota</taxon>
        <taxon>Actinomycetes</taxon>
        <taxon>Micrococcales</taxon>
        <taxon>Brevibacteriaceae</taxon>
        <taxon>Brevibacterium</taxon>
    </lineage>
</organism>
<dbReference type="Gene3D" id="1.10.260.40">
    <property type="entry name" value="lambda repressor-like DNA-binding domains"/>
    <property type="match status" value="1"/>
</dbReference>
<keyword evidence="3" id="KW-1185">Reference proteome</keyword>
<dbReference type="Gene3D" id="3.30.450.180">
    <property type="match status" value="1"/>
</dbReference>
<proteinExistence type="predicted"/>
<dbReference type="InterPro" id="IPR041413">
    <property type="entry name" value="MLTR_LBD"/>
</dbReference>